<dbReference type="OrthoDB" id="6252103at2759"/>
<organism evidence="1 2">
    <name type="scientific">Streblomastix strix</name>
    <dbReference type="NCBI Taxonomy" id="222440"/>
    <lineage>
        <taxon>Eukaryota</taxon>
        <taxon>Metamonada</taxon>
        <taxon>Preaxostyla</taxon>
        <taxon>Oxymonadida</taxon>
        <taxon>Streblomastigidae</taxon>
        <taxon>Streblomastix</taxon>
    </lineage>
</organism>
<dbReference type="InterPro" id="IPR015943">
    <property type="entry name" value="WD40/YVTN_repeat-like_dom_sf"/>
</dbReference>
<comment type="caution">
    <text evidence="1">The sequence shown here is derived from an EMBL/GenBank/DDBJ whole genome shotgun (WGS) entry which is preliminary data.</text>
</comment>
<dbReference type="AlphaFoldDB" id="A0A5J4VQH4"/>
<reference evidence="1 2" key="1">
    <citation type="submission" date="2019-03" db="EMBL/GenBank/DDBJ databases">
        <title>Single cell metagenomics reveals metabolic interactions within the superorganism composed of flagellate Streblomastix strix and complex community of Bacteroidetes bacteria on its surface.</title>
        <authorList>
            <person name="Treitli S.C."/>
            <person name="Kolisko M."/>
            <person name="Husnik F."/>
            <person name="Keeling P."/>
            <person name="Hampl V."/>
        </authorList>
    </citation>
    <scope>NUCLEOTIDE SEQUENCE [LARGE SCALE GENOMIC DNA]</scope>
    <source>
        <strain evidence="1">ST1C</strain>
    </source>
</reference>
<gene>
    <name evidence="1" type="ORF">EZS28_019738</name>
</gene>
<dbReference type="Proteomes" id="UP000324800">
    <property type="component" value="Unassembled WGS sequence"/>
</dbReference>
<name>A0A5J4VQH4_9EUKA</name>
<dbReference type="EMBL" id="SNRW01005608">
    <property type="protein sequence ID" value="KAA6384735.1"/>
    <property type="molecule type" value="Genomic_DNA"/>
</dbReference>
<dbReference type="InterPro" id="IPR036322">
    <property type="entry name" value="WD40_repeat_dom_sf"/>
</dbReference>
<dbReference type="SUPFAM" id="SSF50978">
    <property type="entry name" value="WD40 repeat-like"/>
    <property type="match status" value="1"/>
</dbReference>
<proteinExistence type="predicted"/>
<sequence>MWGYENIILWHLRSGNELDRIKVPNVTCLCVCFNLSRTEMISGWSDGKIRSFGPESGRIQHVIGRDSQQLLAIMKEHNMLVTTEYAIHDDLECVSSGSDGQKITWSLIRRIHLQQMIKTANFHGCRLLSSQLTIHYMQLRSICQIF</sequence>
<evidence type="ECO:0000313" key="1">
    <source>
        <dbReference type="EMBL" id="KAA6384735.1"/>
    </source>
</evidence>
<accession>A0A5J4VQH4</accession>
<dbReference type="Gene3D" id="2.130.10.10">
    <property type="entry name" value="YVTN repeat-like/Quinoprotein amine dehydrogenase"/>
    <property type="match status" value="1"/>
</dbReference>
<protein>
    <submittedName>
        <fullName evidence="1">Uncharacterized protein</fullName>
    </submittedName>
</protein>
<evidence type="ECO:0000313" key="2">
    <source>
        <dbReference type="Proteomes" id="UP000324800"/>
    </source>
</evidence>